<dbReference type="PRINTS" id="PR02062">
    <property type="entry name" value="CENTROSOME78"/>
</dbReference>
<evidence type="ECO:0000256" key="1">
    <source>
        <dbReference type="SAM" id="MobiDB-lite"/>
    </source>
</evidence>
<dbReference type="Proteomes" id="UP001562425">
    <property type="component" value="Unassembled WGS sequence"/>
</dbReference>
<feature type="compositionally biased region" description="Polar residues" evidence="1">
    <location>
        <begin position="9"/>
        <end position="22"/>
    </location>
</feature>
<organism evidence="2 3">
    <name type="scientific">Culex pipiens pipiens</name>
    <name type="common">Northern house mosquito</name>
    <dbReference type="NCBI Taxonomy" id="38569"/>
    <lineage>
        <taxon>Eukaryota</taxon>
        <taxon>Metazoa</taxon>
        <taxon>Ecdysozoa</taxon>
        <taxon>Arthropoda</taxon>
        <taxon>Hexapoda</taxon>
        <taxon>Insecta</taxon>
        <taxon>Pterygota</taxon>
        <taxon>Neoptera</taxon>
        <taxon>Endopterygota</taxon>
        <taxon>Diptera</taxon>
        <taxon>Nematocera</taxon>
        <taxon>Culicoidea</taxon>
        <taxon>Culicidae</taxon>
        <taxon>Culicinae</taxon>
        <taxon>Culicini</taxon>
        <taxon>Culex</taxon>
        <taxon>Culex</taxon>
    </lineage>
</organism>
<dbReference type="PANTHER" id="PTHR24110:SF3">
    <property type="entry name" value="CENTROSOMAL PROTEIN OF 78 KDA"/>
    <property type="match status" value="1"/>
</dbReference>
<proteinExistence type="predicted"/>
<dbReference type="SUPFAM" id="SSF52047">
    <property type="entry name" value="RNI-like"/>
    <property type="match status" value="1"/>
</dbReference>
<dbReference type="Gene3D" id="3.80.10.10">
    <property type="entry name" value="Ribonuclease Inhibitor"/>
    <property type="match status" value="2"/>
</dbReference>
<dbReference type="InterPro" id="IPR001611">
    <property type="entry name" value="Leu-rich_rpt"/>
</dbReference>
<sequence>MKPEEVASSEVSTQRYRTTKSVNSNRHAKDFYRRYLALCRAKNFPPLAELSRVHAAKGRQSNQLDFYGDRFKDADWRLIVAALTEDTSLEMVAIRLRKALGDVLEGSGTVGCQRLDLGVERPVVLTKRLFTRLVDSLAQFLVVNRKVRIFVLEGLPVQGLYMATLVNSLQQNSSITELSFARSAIMDEGAEAICGAVMHLANVDTLNLSGCQLTGRGFLAVAELIKFQKIQRFADSWKHSLRYGEVDTAKMLGLRHVLLNANPRAGDDGLQELTEVLKEDEWIQQVHVRNCGLTDEGVKFLVDCLNVNKTIEKFDIRDNAAVSEEACREFLIKLGVELESSDSGLSFKDSTLDGSTKMKQSEQIKYLQQQLSSERHRSSQLQLMIEQLHLQQTEYATEMNALRQDYNRIVEEREQLLKRIQLLQKPKQSPPSRGSNVHKSKSEHLPSVLFGRRSSPRKRGSKSEMTLRWVRDRHVSSNRRRAPLLENKPIGDSELVVRQKLDGAARKQFGQGDAAQVDGWSVDKECYEDYEGEDGDEYGGEDDDDDGDEFDESISSISGAELLQMLAKKRHHATNQQGNSFESQ</sequence>
<feature type="region of interest" description="Disordered" evidence="1">
    <location>
        <begin position="422"/>
        <end position="469"/>
    </location>
</feature>
<protein>
    <recommendedName>
        <fullName evidence="4">Protein Cep78 homolog</fullName>
    </recommendedName>
</protein>
<dbReference type="InterPro" id="IPR032675">
    <property type="entry name" value="LRR_dom_sf"/>
</dbReference>
<keyword evidence="3" id="KW-1185">Reference proteome</keyword>
<evidence type="ECO:0000313" key="3">
    <source>
        <dbReference type="Proteomes" id="UP001562425"/>
    </source>
</evidence>
<feature type="region of interest" description="Disordered" evidence="1">
    <location>
        <begin position="1"/>
        <end position="22"/>
    </location>
</feature>
<name>A0ABD1CN38_CULPP</name>
<feature type="region of interest" description="Disordered" evidence="1">
    <location>
        <begin position="507"/>
        <end position="555"/>
    </location>
</feature>
<dbReference type="InterPro" id="IPR026212">
    <property type="entry name" value="Cep78"/>
</dbReference>
<evidence type="ECO:0000313" key="2">
    <source>
        <dbReference type="EMBL" id="KAL1377824.1"/>
    </source>
</evidence>
<feature type="compositionally biased region" description="Acidic residues" evidence="1">
    <location>
        <begin position="528"/>
        <end position="552"/>
    </location>
</feature>
<dbReference type="EMBL" id="JBEHCU010010704">
    <property type="protein sequence ID" value="KAL1377824.1"/>
    <property type="molecule type" value="Genomic_DNA"/>
</dbReference>
<feature type="compositionally biased region" description="Polar residues" evidence="1">
    <location>
        <begin position="426"/>
        <end position="435"/>
    </location>
</feature>
<comment type="caution">
    <text evidence="2">The sequence shown here is derived from an EMBL/GenBank/DDBJ whole genome shotgun (WGS) entry which is preliminary data.</text>
</comment>
<dbReference type="PANTHER" id="PTHR24110">
    <property type="entry name" value="CENTROSOMAL PROTEIN OF 78 KDA"/>
    <property type="match status" value="1"/>
</dbReference>
<dbReference type="AlphaFoldDB" id="A0ABD1CN38"/>
<dbReference type="Pfam" id="PF13516">
    <property type="entry name" value="LRR_6"/>
    <property type="match status" value="2"/>
</dbReference>
<gene>
    <name evidence="2" type="ORF">pipiens_001505</name>
</gene>
<evidence type="ECO:0008006" key="4">
    <source>
        <dbReference type="Google" id="ProtNLM"/>
    </source>
</evidence>
<reference evidence="2 3" key="1">
    <citation type="submission" date="2024-05" db="EMBL/GenBank/DDBJ databases">
        <title>Culex pipiens pipiens assembly and annotation.</title>
        <authorList>
            <person name="Alout H."/>
            <person name="Durand T."/>
        </authorList>
    </citation>
    <scope>NUCLEOTIDE SEQUENCE [LARGE SCALE GENOMIC DNA]</scope>
    <source>
        <strain evidence="2">HA-2024</strain>
        <tissue evidence="2">Whole body</tissue>
    </source>
</reference>
<accession>A0ABD1CN38</accession>